<dbReference type="EMBL" id="CATKSH010000006">
    <property type="protein sequence ID" value="CAI9120451.1"/>
    <property type="molecule type" value="Genomic_DNA"/>
</dbReference>
<accession>A0AA35Y1B2</accession>
<organism evidence="1 2">
    <name type="scientific">Brytella acorum</name>
    <dbReference type="NCBI Taxonomy" id="2959299"/>
    <lineage>
        <taxon>Bacteria</taxon>
        <taxon>Pseudomonadati</taxon>
        <taxon>Pseudomonadota</taxon>
        <taxon>Alphaproteobacteria</taxon>
        <taxon>Acetobacterales</taxon>
        <taxon>Acetobacteraceae</taxon>
        <taxon>Brytella</taxon>
    </lineage>
</organism>
<sequence length="110" mass="11653">MSQLLLKQGVSFQISCVFRDARGVPVSLTGCAIEAQIRDSQANLLATLNCVQPVGVPGCVNVFFNGSTQGWEPGRYFCDVVIVRADGVIQASDTFGVIVCPSITRLGSTS</sequence>
<dbReference type="Proteomes" id="UP001176960">
    <property type="component" value="Unassembled WGS sequence"/>
</dbReference>
<gene>
    <name evidence="1" type="ORF">LMG32879_001284</name>
</gene>
<protein>
    <submittedName>
        <fullName evidence="1">Uncharacterized protein</fullName>
    </submittedName>
</protein>
<comment type="caution">
    <text evidence="1">The sequence shown here is derived from an EMBL/GenBank/DDBJ whole genome shotgun (WGS) entry which is preliminary data.</text>
</comment>
<dbReference type="AlphaFoldDB" id="A0AA35Y1B2"/>
<keyword evidence="2" id="KW-1185">Reference proteome</keyword>
<evidence type="ECO:0000313" key="1">
    <source>
        <dbReference type="EMBL" id="CAI9120451.1"/>
    </source>
</evidence>
<reference evidence="1" key="1">
    <citation type="submission" date="2023-03" db="EMBL/GenBank/DDBJ databases">
        <authorList>
            <person name="Cleenwerck I."/>
        </authorList>
    </citation>
    <scope>NUCLEOTIDE SEQUENCE</scope>
    <source>
        <strain evidence="1">LMG 32879</strain>
    </source>
</reference>
<evidence type="ECO:0000313" key="2">
    <source>
        <dbReference type="Proteomes" id="UP001176960"/>
    </source>
</evidence>
<name>A0AA35Y1B2_9PROT</name>
<proteinExistence type="predicted"/>
<dbReference type="RefSeq" id="WP_289843524.1">
    <property type="nucleotide sequence ID" value="NZ_CATKSH010000006.1"/>
</dbReference>